<dbReference type="STRING" id="1196353.SAMN05444921_103315"/>
<feature type="transmembrane region" description="Helical" evidence="2">
    <location>
        <begin position="667"/>
        <end position="686"/>
    </location>
</feature>
<dbReference type="InterPro" id="IPR018535">
    <property type="entry name" value="DUF1996"/>
</dbReference>
<dbReference type="PANTHER" id="PTHR43662:SF3">
    <property type="entry name" value="DOMAIN PROTEIN, PUTATIVE (AFU_ORTHOLOGUE AFUA_6G11970)-RELATED"/>
    <property type="match status" value="1"/>
</dbReference>
<reference evidence="5" key="1">
    <citation type="submission" date="2016-10" db="EMBL/GenBank/DDBJ databases">
        <authorList>
            <person name="Varghese N."/>
            <person name="Submissions S."/>
        </authorList>
    </citation>
    <scope>NUCLEOTIDE SEQUENCE [LARGE SCALE GENOMIC DNA]</scope>
    <source>
        <strain evidence="5">CGMCC 4.7042</strain>
    </source>
</reference>
<gene>
    <name evidence="4" type="ORF">SAMN05444921_103315</name>
</gene>
<feature type="compositionally biased region" description="Gly residues" evidence="1">
    <location>
        <begin position="165"/>
        <end position="179"/>
    </location>
</feature>
<evidence type="ECO:0000313" key="5">
    <source>
        <dbReference type="Proteomes" id="UP000199063"/>
    </source>
</evidence>
<feature type="compositionally biased region" description="Gly residues" evidence="1">
    <location>
        <begin position="491"/>
        <end position="515"/>
    </location>
</feature>
<keyword evidence="2" id="KW-0812">Transmembrane</keyword>
<feature type="region of interest" description="Disordered" evidence="1">
    <location>
        <begin position="479"/>
        <end position="659"/>
    </location>
</feature>
<feature type="region of interest" description="Disordered" evidence="1">
    <location>
        <begin position="140"/>
        <end position="213"/>
    </location>
</feature>
<sequence length="697" mass="70583">MAASIALMLGGGGLIAVNTYASAGEGWGQSQNQTLGAGAAASTIKCPEVANGLSEVPDAARPEVDKELAAMDSQITEAYQRFAEQKEQVAQDPKFAENAVLGPLEDKRTASLDRISTAIDRAGDRPEGLESMAACELQQDDADNGGQDGGDQGDGQDQGQDDGGQDGGDQGNGNGGQAGNGPEQSDFVDIQSVQPNVNNPPAQQNASRGTFATDCGVNENGKFNPDNVIVAPGVANGAHHMHDYVGNQANDAFASDDDLANGQTTCVDQGDRSTYYWPVLRLQNGQQENDANADGGGKDQNVGEIQTPSQVTLNFVGSPVSKVTAMPRFLRIITGDAKAFVNGDANANASWSCTGFEDRQLKDKYPICPEGSQVVRSFKFQSCWDGQNTDSANHRTHVAFAQDNGACPNGFQAIPQLVQRIVYDVPPPVFDGANPSVFAVDSFPEQLHKPVTDHGDFINVFDENLMEELVDCINEGRECGPGDAGAPPADGGNGGDDGNGGDGGNDGNGGGGNGDNPGDPAPPNDGATGGQDAPDEPQNPGGDNPPADGGAGGQDAPGAPGGDDKPGAAAGAGQDGSGQEGSGAGDDGSGEQNAPNAPEGGGEVKEPEVLAGSSAGSNGSAQAGTGNGKPAAQATEDAGENAPEPNGDSRPVAAGQGGSLAETGAQLWPSAAGAVLLVAGVLLLRSRRPQPAAARRR</sequence>
<keyword evidence="2" id="KW-1133">Transmembrane helix</keyword>
<feature type="domain" description="DUF1996" evidence="3">
    <location>
        <begin position="229"/>
        <end position="459"/>
    </location>
</feature>
<keyword evidence="2" id="KW-0472">Membrane</keyword>
<dbReference type="AlphaFoldDB" id="A0A1G9Q650"/>
<evidence type="ECO:0000256" key="2">
    <source>
        <dbReference type="SAM" id="Phobius"/>
    </source>
</evidence>
<keyword evidence="5" id="KW-1185">Reference proteome</keyword>
<dbReference type="Proteomes" id="UP000199063">
    <property type="component" value="Unassembled WGS sequence"/>
</dbReference>
<protein>
    <recommendedName>
        <fullName evidence="3">DUF1996 domain-containing protein</fullName>
    </recommendedName>
</protein>
<dbReference type="EMBL" id="FNHI01000003">
    <property type="protein sequence ID" value="SDM06522.1"/>
    <property type="molecule type" value="Genomic_DNA"/>
</dbReference>
<organism evidence="4 5">
    <name type="scientific">Streptomyces wuyuanensis</name>
    <dbReference type="NCBI Taxonomy" id="1196353"/>
    <lineage>
        <taxon>Bacteria</taxon>
        <taxon>Bacillati</taxon>
        <taxon>Actinomycetota</taxon>
        <taxon>Actinomycetes</taxon>
        <taxon>Kitasatosporales</taxon>
        <taxon>Streptomycetaceae</taxon>
        <taxon>Streptomyces</taxon>
    </lineage>
</organism>
<feature type="compositionally biased region" description="Low complexity" evidence="1">
    <location>
        <begin position="609"/>
        <end position="624"/>
    </location>
</feature>
<feature type="compositionally biased region" description="Gly residues" evidence="1">
    <location>
        <begin position="573"/>
        <end position="587"/>
    </location>
</feature>
<evidence type="ECO:0000256" key="1">
    <source>
        <dbReference type="SAM" id="MobiDB-lite"/>
    </source>
</evidence>
<evidence type="ECO:0000313" key="4">
    <source>
        <dbReference type="EMBL" id="SDM06522.1"/>
    </source>
</evidence>
<proteinExistence type="predicted"/>
<evidence type="ECO:0000259" key="3">
    <source>
        <dbReference type="Pfam" id="PF09362"/>
    </source>
</evidence>
<accession>A0A1G9Q650</accession>
<feature type="compositionally biased region" description="Low complexity" evidence="1">
    <location>
        <begin position="191"/>
        <end position="207"/>
    </location>
</feature>
<dbReference type="PANTHER" id="PTHR43662">
    <property type="match status" value="1"/>
</dbReference>
<name>A0A1G9Q650_9ACTN</name>
<feature type="compositionally biased region" description="Gly residues" evidence="1">
    <location>
        <begin position="549"/>
        <end position="561"/>
    </location>
</feature>
<dbReference type="Pfam" id="PF09362">
    <property type="entry name" value="DUF1996"/>
    <property type="match status" value="1"/>
</dbReference>